<dbReference type="RefSeq" id="WP_281779986.1">
    <property type="nucleotide sequence ID" value="NZ_AP027041.1"/>
</dbReference>
<sequence length="129" mass="14178">MALENASPVVDLESPEALRVFFRIAQAWGLSRVERLMLLGVDEITFAAFEAGELTAKLDDATTARLSHIFAIYSALQVLLPIPERADAWIKQPNSAPLFGGARALDRMVSGQFADLALVRQYLDAQLYA</sequence>
<name>A0ABN6UP87_9GAMM</name>
<proteinExistence type="predicted"/>
<dbReference type="InterPro" id="IPR024467">
    <property type="entry name" value="Xre/MbcA/ParS-like_toxin-bd"/>
</dbReference>
<evidence type="ECO:0000313" key="3">
    <source>
        <dbReference type="Proteomes" id="UP001317822"/>
    </source>
</evidence>
<protein>
    <submittedName>
        <fullName evidence="2">MbcA/ParS/Xre antitoxin family protein</fullName>
    </submittedName>
</protein>
<organism evidence="2 3">
    <name type="scientific">Lysobacter auxotrophicus</name>
    <dbReference type="NCBI Taxonomy" id="2992573"/>
    <lineage>
        <taxon>Bacteria</taxon>
        <taxon>Pseudomonadati</taxon>
        <taxon>Pseudomonadota</taxon>
        <taxon>Gammaproteobacteria</taxon>
        <taxon>Lysobacterales</taxon>
        <taxon>Lysobacteraceae</taxon>
        <taxon>Lysobacter</taxon>
    </lineage>
</organism>
<keyword evidence="3" id="KW-1185">Reference proteome</keyword>
<dbReference type="EMBL" id="AP027041">
    <property type="protein sequence ID" value="BDU18106.1"/>
    <property type="molecule type" value="Genomic_DNA"/>
</dbReference>
<accession>A0ABN6UP87</accession>
<reference evidence="2 3" key="1">
    <citation type="journal article" date="2023" name="Int. J. Syst. Evol. Microbiol.">
        <title>Physiological and genomic analyses of cobalamin (vitamin B12)-auxotrophy of Lysobacter auxotrophicus sp. nov., a methionine-auxotrophic chitinolytic bacterium isolated from chitin-treated soil.</title>
        <authorList>
            <person name="Saito A."/>
            <person name="Dohra H."/>
            <person name="Hamada M."/>
            <person name="Moriuchi R."/>
            <person name="Kotsuchibashi Y."/>
            <person name="Mori K."/>
        </authorList>
    </citation>
    <scope>NUCLEOTIDE SEQUENCE [LARGE SCALE GENOMIC DNA]</scope>
    <source>
        <strain evidence="2 3">5-21a</strain>
    </source>
</reference>
<feature type="domain" description="Antitoxin Xre/MbcA/ParS-like toxin-binding" evidence="1">
    <location>
        <begin position="76"/>
        <end position="126"/>
    </location>
</feature>
<gene>
    <name evidence="2" type="ORF">LA521A_33070</name>
</gene>
<dbReference type="Pfam" id="PF09722">
    <property type="entry name" value="Xre_MbcA_ParS_C"/>
    <property type="match status" value="1"/>
</dbReference>
<dbReference type="Proteomes" id="UP001317822">
    <property type="component" value="Chromosome"/>
</dbReference>
<evidence type="ECO:0000259" key="1">
    <source>
        <dbReference type="Pfam" id="PF09722"/>
    </source>
</evidence>
<evidence type="ECO:0000313" key="2">
    <source>
        <dbReference type="EMBL" id="BDU18106.1"/>
    </source>
</evidence>